<dbReference type="CDD" id="cd09272">
    <property type="entry name" value="RNase_HI_RT_Ty1"/>
    <property type="match status" value="1"/>
</dbReference>
<evidence type="ECO:0000256" key="1">
    <source>
        <dbReference type="SAM" id="Coils"/>
    </source>
</evidence>
<keyword evidence="4" id="KW-1185">Reference proteome</keyword>
<feature type="compositionally biased region" description="Basic and acidic residues" evidence="2">
    <location>
        <begin position="910"/>
        <end position="956"/>
    </location>
</feature>
<gene>
    <name evidence="3" type="ORF">OSB04_019353</name>
</gene>
<feature type="region of interest" description="Disordered" evidence="2">
    <location>
        <begin position="515"/>
        <end position="534"/>
    </location>
</feature>
<dbReference type="InterPro" id="IPR043502">
    <property type="entry name" value="DNA/RNA_pol_sf"/>
</dbReference>
<feature type="coiled-coil region" evidence="1">
    <location>
        <begin position="816"/>
        <end position="846"/>
    </location>
</feature>
<dbReference type="Proteomes" id="UP001172457">
    <property type="component" value="Chromosome 5"/>
</dbReference>
<organism evidence="3 4">
    <name type="scientific">Centaurea solstitialis</name>
    <name type="common">yellow star-thistle</name>
    <dbReference type="NCBI Taxonomy" id="347529"/>
    <lineage>
        <taxon>Eukaryota</taxon>
        <taxon>Viridiplantae</taxon>
        <taxon>Streptophyta</taxon>
        <taxon>Embryophyta</taxon>
        <taxon>Tracheophyta</taxon>
        <taxon>Spermatophyta</taxon>
        <taxon>Magnoliopsida</taxon>
        <taxon>eudicotyledons</taxon>
        <taxon>Gunneridae</taxon>
        <taxon>Pentapetalae</taxon>
        <taxon>asterids</taxon>
        <taxon>campanulids</taxon>
        <taxon>Asterales</taxon>
        <taxon>Asteraceae</taxon>
        <taxon>Carduoideae</taxon>
        <taxon>Cardueae</taxon>
        <taxon>Centaureinae</taxon>
        <taxon>Centaurea</taxon>
    </lineage>
</organism>
<evidence type="ECO:0000256" key="2">
    <source>
        <dbReference type="SAM" id="MobiDB-lite"/>
    </source>
</evidence>
<feature type="region of interest" description="Disordered" evidence="2">
    <location>
        <begin position="910"/>
        <end position="1010"/>
    </location>
</feature>
<dbReference type="PANTHER" id="PTHR11439">
    <property type="entry name" value="GAG-POL-RELATED RETROTRANSPOSON"/>
    <property type="match status" value="1"/>
</dbReference>
<evidence type="ECO:0000313" key="4">
    <source>
        <dbReference type="Proteomes" id="UP001172457"/>
    </source>
</evidence>
<accession>A0AA38SQ56</accession>
<reference evidence="3" key="1">
    <citation type="submission" date="2023-03" db="EMBL/GenBank/DDBJ databases">
        <title>Chromosome-scale reference genome and RAD-based genetic map of yellow starthistle (Centaurea solstitialis) reveal putative structural variation and QTLs associated with invader traits.</title>
        <authorList>
            <person name="Reatini B."/>
            <person name="Cang F.A."/>
            <person name="Jiang Q."/>
            <person name="Mckibben M.T.W."/>
            <person name="Barker M.S."/>
            <person name="Rieseberg L.H."/>
            <person name="Dlugosch K.M."/>
        </authorList>
    </citation>
    <scope>NUCLEOTIDE SEQUENCE</scope>
    <source>
        <strain evidence="3">CAN-66</strain>
        <tissue evidence="3">Leaf</tissue>
    </source>
</reference>
<feature type="compositionally biased region" description="Basic and acidic residues" evidence="2">
    <location>
        <begin position="557"/>
        <end position="578"/>
    </location>
</feature>
<dbReference type="PANTHER" id="PTHR11439:SF495">
    <property type="entry name" value="REVERSE TRANSCRIPTASE, RNA-DEPENDENT DNA POLYMERASE-RELATED"/>
    <property type="match status" value="1"/>
</dbReference>
<proteinExistence type="predicted"/>
<dbReference type="SUPFAM" id="SSF56672">
    <property type="entry name" value="DNA/RNA polymerases"/>
    <property type="match status" value="1"/>
</dbReference>
<comment type="caution">
    <text evidence="3">The sequence shown here is derived from an EMBL/GenBank/DDBJ whole genome shotgun (WGS) entry which is preliminary data.</text>
</comment>
<dbReference type="EMBL" id="JARYMX010000005">
    <property type="protein sequence ID" value="KAJ9546810.1"/>
    <property type="molecule type" value="Genomic_DNA"/>
</dbReference>
<feature type="compositionally biased region" description="Basic residues" evidence="2">
    <location>
        <begin position="1001"/>
        <end position="1010"/>
    </location>
</feature>
<evidence type="ECO:0000313" key="3">
    <source>
        <dbReference type="EMBL" id="KAJ9546810.1"/>
    </source>
</evidence>
<dbReference type="CDD" id="cd22249">
    <property type="entry name" value="UDM1_RNF168_RNF169-like"/>
    <property type="match status" value="1"/>
</dbReference>
<feature type="region of interest" description="Disordered" evidence="2">
    <location>
        <begin position="547"/>
        <end position="587"/>
    </location>
</feature>
<feature type="compositionally biased region" description="Basic and acidic residues" evidence="2">
    <location>
        <begin position="965"/>
        <end position="996"/>
    </location>
</feature>
<keyword evidence="1" id="KW-0175">Coiled coil</keyword>
<name>A0AA38SQ56_9ASTR</name>
<sequence>METHKQLTADAEGEEVDVHHYRSMIGSLMYLTASRPDIMFAVCVCARYQVRPKEIHLQAVKRIFRYLKGQPRLGLWYPKDSSFDLVAYTDSDYGGANLDRKSTSGGCQFLGSRLVSWQCKKQTTVSQSTTEAEYIAASSCCSQVLWIQNQMIDYGLTFLQTPIYIDNNSAISIVNNPVKHSKTKHIEIRFHFIRDCNEKKLIQVLKVHTDNQFADLFTKAFDVGREQVNVLRDYHCYRLLPPLRFVKDHNKVGYLEKDCTSEGYEDIIDFLNESSIAHSIKLNPIIYVEHMKDFWRNASVQEEMEYHLILNDAQGMTMLDSSEIMNYLLQMGYAGHQDSMKYKKGKLCPQWRFFVHTLLHCFSKKSTCWDEFSSSMASALVCLSTNRVFNFSQFLFDNLVDNLVNIPKPKVKTFFLYPRFVQEVINRELTDVPCSGDTYKSGTLTSKVFSNKKRVADGSNQTFTPLFPTMMRVNPQRGEASGLQPTQSSIPTDERAKELLPPLTLHILKPKSPLVEHSPLEKSQRETLGVKPHSSIKKVLTTEMDEHAGGPWCQETKGADDAQARPETSVKHPKEPLKKGTPSTDGEGSFTHQELMAYFEAIAQDLKRHGEQIAELQKGGSDMGDKVNVVEEIIPMQHKLMKFTEHKVKLLEKTVRYQGTKIASQQVKIAALNKRYSTLLAFTKGEKSGKTQVQRKREVEFKGEKQPKVSMPEVVNASKIDTAEAKGEHEAMKETDLGVNEDEMSLAQLLKLPTKGVVIREPIDVKKKAVESDLKDKGKKKIVEEDKAGSKLVMDSVMENVLTEDLIKQLDQEDELKRKQELAKIAERDREEAEKLQQQFNKEDQVVVKKKPFKKISKKAVSKKASLPSGEERKRMVRFLADSLGRPVQFFSRWTLEEIKQKYDETRNEIHEQAQKAKEILAKREKEKKEREEKEKEKKEKEKEEKAKEADDKEMLTTEDNVDATAEREPVSTADVTKEDEKEEEQVMRSSEKEIEMQTPKSKRKKSIAKRKKVVHSEEVSDITMWVVFSERNMNVLKVIRTSGKSEVHPNVLNIFKRMSKADLKKMYEIGCAKEVEDFEDARLLVEYLKMMFAFSKTRAEIKEKRVFQIIGGGRVVEWNTYSNRVYVVNFEKGDVNYFLLDKWYDFDQTMVVSMLQVAEQKGDLSSLDKELIEKLKQLLSEKNEGLFKDKLFEQKIKKVVGWDVNSESMFVLKFDDESEVAEVDWVKVLEACSRENLKEMFELRQTVIDLAMQEETSTGQTVKVKEALECLYWLFKQVKGSEVNSDDCVVVTEWRWIESCRVFRLSLNSGEPEYYLEESDSDQFDVQRMQGMLNVGLITDGEPTKPARLLKKRIETYLKRRLRNLASHA</sequence>
<protein>
    <submittedName>
        <fullName evidence="3">Uncharacterized protein</fullName>
    </submittedName>
</protein>